<comment type="catalytic activity">
    <reaction evidence="6">
        <text>an N-acyl-L-alpha-aminoacyl-tRNA + H2O = an N-acyl-L-amino acid + a tRNA + H(+)</text>
        <dbReference type="Rhea" id="RHEA:54448"/>
        <dbReference type="Rhea" id="RHEA-COMP:10123"/>
        <dbReference type="Rhea" id="RHEA-COMP:13883"/>
        <dbReference type="ChEBI" id="CHEBI:15377"/>
        <dbReference type="ChEBI" id="CHEBI:15378"/>
        <dbReference type="ChEBI" id="CHEBI:59874"/>
        <dbReference type="ChEBI" id="CHEBI:78442"/>
        <dbReference type="ChEBI" id="CHEBI:138191"/>
        <dbReference type="EC" id="3.1.1.29"/>
    </reaction>
</comment>
<keyword evidence="4 6" id="KW-0694">RNA-binding</keyword>
<dbReference type="HAMAP" id="MF_00083">
    <property type="entry name" value="Pept_tRNA_hydro_bact"/>
    <property type="match status" value="1"/>
</dbReference>
<dbReference type="GO" id="GO:0005737">
    <property type="term" value="C:cytoplasm"/>
    <property type="evidence" value="ECO:0007669"/>
    <property type="project" value="UniProtKB-SubCell"/>
</dbReference>
<feature type="binding site" evidence="6">
    <location>
        <position position="66"/>
    </location>
    <ligand>
        <name>tRNA</name>
        <dbReference type="ChEBI" id="CHEBI:17843"/>
    </ligand>
</feature>
<keyword evidence="2 6" id="KW-0820">tRNA-binding</keyword>
<dbReference type="GO" id="GO:0006515">
    <property type="term" value="P:protein quality control for misfolded or incompletely synthesized proteins"/>
    <property type="evidence" value="ECO:0007669"/>
    <property type="project" value="UniProtKB-UniRule"/>
</dbReference>
<feature type="site" description="Discriminates between blocked and unblocked aminoacyl-tRNA" evidence="6">
    <location>
        <position position="11"/>
    </location>
</feature>
<reference evidence="7 8" key="1">
    <citation type="journal article" date="2016" name="Nat. Commun.">
        <title>Thousands of microbial genomes shed light on interconnected biogeochemical processes in an aquifer system.</title>
        <authorList>
            <person name="Anantharaman K."/>
            <person name="Brown C.T."/>
            <person name="Hug L.A."/>
            <person name="Sharon I."/>
            <person name="Castelle C.J."/>
            <person name="Probst A.J."/>
            <person name="Thomas B.C."/>
            <person name="Singh A."/>
            <person name="Wilkins M.J."/>
            <person name="Karaoz U."/>
            <person name="Brodie E.L."/>
            <person name="Williams K.H."/>
            <person name="Hubbard S.S."/>
            <person name="Banfield J.F."/>
        </authorList>
    </citation>
    <scope>NUCLEOTIDE SEQUENCE [LARGE SCALE GENOMIC DNA]</scope>
</reference>
<comment type="function">
    <text evidence="6">Hydrolyzes ribosome-free peptidyl-tRNAs (with 1 or more amino acids incorporated), which drop off the ribosome during protein synthesis, or as a result of ribosome stalling.</text>
</comment>
<comment type="similarity">
    <text evidence="6">Belongs to the PTH family.</text>
</comment>
<proteinExistence type="inferred from homology"/>
<comment type="caution">
    <text evidence="6">Lacks conserved residue(s) required for the propagation of feature annotation.</text>
</comment>
<dbReference type="NCBIfam" id="TIGR00447">
    <property type="entry name" value="pth"/>
    <property type="match status" value="1"/>
</dbReference>
<sequence length="193" mass="21420">MKKILIIGLGNPGDKYIGVRHNLGFMVLDAWVKKMALGEWSMEEKFKAEIIKQGDLIFAKPLTFMNNSGLAVSALVNYFKINPEDVIIVYDELDLPLGKIKVRAGGAAAGHHGVESIIESLGTDKFIRVRLGIGNLKTQNSEHHGSSMSAEKYVLEPFTHSEGSPVKHMIKQALRALDELLEKGLEYTQNQFN</sequence>
<dbReference type="PANTHER" id="PTHR17224">
    <property type="entry name" value="PEPTIDYL-TRNA HYDROLASE"/>
    <property type="match status" value="1"/>
</dbReference>
<dbReference type="AlphaFoldDB" id="A0A1F5MFJ5"/>
<name>A0A1F5MFJ5_9BACT</name>
<dbReference type="GO" id="GO:0004045">
    <property type="term" value="F:peptidyl-tRNA hydrolase activity"/>
    <property type="evidence" value="ECO:0007669"/>
    <property type="project" value="UniProtKB-UniRule"/>
</dbReference>
<feature type="active site" description="Proton acceptor" evidence="6">
    <location>
        <position position="21"/>
    </location>
</feature>
<dbReference type="FunFam" id="3.40.50.1470:FF:000001">
    <property type="entry name" value="Peptidyl-tRNA hydrolase"/>
    <property type="match status" value="1"/>
</dbReference>
<feature type="binding site" evidence="6">
    <location>
        <position position="64"/>
    </location>
    <ligand>
        <name>tRNA</name>
        <dbReference type="ChEBI" id="CHEBI:17843"/>
    </ligand>
</feature>
<keyword evidence="6" id="KW-0963">Cytoplasm</keyword>
<dbReference type="EMBL" id="MFDU01000046">
    <property type="protein sequence ID" value="OGE64119.1"/>
    <property type="molecule type" value="Genomic_DNA"/>
</dbReference>
<feature type="site" description="Stabilizes the basic form of H active site to accept a proton" evidence="6">
    <location>
        <position position="91"/>
    </location>
</feature>
<comment type="function">
    <text evidence="6">Catalyzes the release of premature peptidyl moieties from peptidyl-tRNA molecules trapped in stalled 50S ribosomal subunits, and thus maintains levels of free tRNAs and 50S ribosomes.</text>
</comment>
<evidence type="ECO:0000313" key="7">
    <source>
        <dbReference type="EMBL" id="OGE64119.1"/>
    </source>
</evidence>
<dbReference type="CDD" id="cd00462">
    <property type="entry name" value="PTH"/>
    <property type="match status" value="1"/>
</dbReference>
<evidence type="ECO:0000256" key="6">
    <source>
        <dbReference type="HAMAP-Rule" id="MF_00083"/>
    </source>
</evidence>
<organism evidence="7 8">
    <name type="scientific">Candidatus Daviesbacteria bacterium RIFCSPLOWO2_02_FULL_36_8</name>
    <dbReference type="NCBI Taxonomy" id="1797793"/>
    <lineage>
        <taxon>Bacteria</taxon>
        <taxon>Candidatus Daviesiibacteriota</taxon>
    </lineage>
</organism>
<comment type="subunit">
    <text evidence="6">Monomer.</text>
</comment>
<comment type="subcellular location">
    <subcellularLocation>
        <location evidence="6">Cytoplasm</location>
    </subcellularLocation>
</comment>
<comment type="caution">
    <text evidence="7">The sequence shown here is derived from an EMBL/GenBank/DDBJ whole genome shotgun (WGS) entry which is preliminary data.</text>
</comment>
<dbReference type="PANTHER" id="PTHR17224:SF1">
    <property type="entry name" value="PEPTIDYL-TRNA HYDROLASE"/>
    <property type="match status" value="1"/>
</dbReference>
<dbReference type="EC" id="3.1.1.29" evidence="1 6"/>
<evidence type="ECO:0000256" key="5">
    <source>
        <dbReference type="ARBA" id="ARBA00050038"/>
    </source>
</evidence>
<dbReference type="Gene3D" id="3.40.50.1470">
    <property type="entry name" value="Peptidyl-tRNA hydrolase"/>
    <property type="match status" value="1"/>
</dbReference>
<accession>A0A1F5MFJ5</accession>
<evidence type="ECO:0000256" key="1">
    <source>
        <dbReference type="ARBA" id="ARBA00013260"/>
    </source>
</evidence>
<dbReference type="InterPro" id="IPR001328">
    <property type="entry name" value="Pept_tRNA_hydro"/>
</dbReference>
<evidence type="ECO:0000256" key="4">
    <source>
        <dbReference type="ARBA" id="ARBA00022884"/>
    </source>
</evidence>
<dbReference type="InterPro" id="IPR036416">
    <property type="entry name" value="Pept_tRNA_hydro_sf"/>
</dbReference>
<dbReference type="GO" id="GO:0072344">
    <property type="term" value="P:rescue of stalled ribosome"/>
    <property type="evidence" value="ECO:0007669"/>
    <property type="project" value="UniProtKB-UniRule"/>
</dbReference>
<dbReference type="Pfam" id="PF01195">
    <property type="entry name" value="Pept_tRNA_hydro"/>
    <property type="match status" value="1"/>
</dbReference>
<dbReference type="GO" id="GO:0000049">
    <property type="term" value="F:tRNA binding"/>
    <property type="evidence" value="ECO:0007669"/>
    <property type="project" value="UniProtKB-UniRule"/>
</dbReference>
<evidence type="ECO:0000256" key="2">
    <source>
        <dbReference type="ARBA" id="ARBA00022555"/>
    </source>
</evidence>
<dbReference type="SUPFAM" id="SSF53178">
    <property type="entry name" value="Peptidyl-tRNA hydrolase-like"/>
    <property type="match status" value="1"/>
</dbReference>
<feature type="binding site" evidence="6">
    <location>
        <position position="16"/>
    </location>
    <ligand>
        <name>tRNA</name>
        <dbReference type="ChEBI" id="CHEBI:17843"/>
    </ligand>
</feature>
<dbReference type="Proteomes" id="UP000183317">
    <property type="component" value="Unassembled WGS sequence"/>
</dbReference>
<evidence type="ECO:0000256" key="3">
    <source>
        <dbReference type="ARBA" id="ARBA00022801"/>
    </source>
</evidence>
<protein>
    <recommendedName>
        <fullName evidence="5 6">Peptidyl-tRNA hydrolase</fullName>
        <shortName evidence="6">Pth</shortName>
        <ecNumber evidence="1 6">3.1.1.29</ecNumber>
    </recommendedName>
</protein>
<keyword evidence="3 6" id="KW-0378">Hydrolase</keyword>
<evidence type="ECO:0000313" key="8">
    <source>
        <dbReference type="Proteomes" id="UP000183317"/>
    </source>
</evidence>
<gene>
    <name evidence="6" type="primary">pth</name>
    <name evidence="7" type="ORF">A3J13_00680</name>
</gene>